<dbReference type="PROSITE" id="PS50943">
    <property type="entry name" value="HTH_CROC1"/>
    <property type="match status" value="1"/>
</dbReference>
<dbReference type="InterPro" id="IPR001387">
    <property type="entry name" value="Cro/C1-type_HTH"/>
</dbReference>
<dbReference type="PANTHER" id="PTHR46797">
    <property type="entry name" value="HTH-TYPE TRANSCRIPTIONAL REGULATOR"/>
    <property type="match status" value="1"/>
</dbReference>
<evidence type="ECO:0000313" key="4">
    <source>
        <dbReference type="Proteomes" id="UP001589828"/>
    </source>
</evidence>
<dbReference type="CDD" id="cd00093">
    <property type="entry name" value="HTH_XRE"/>
    <property type="match status" value="1"/>
</dbReference>
<name>A0ABV6L173_9SPHI</name>
<proteinExistence type="predicted"/>
<evidence type="ECO:0000313" key="3">
    <source>
        <dbReference type="EMBL" id="MFC0513114.1"/>
    </source>
</evidence>
<keyword evidence="1" id="KW-0238">DNA-binding</keyword>
<gene>
    <name evidence="3" type="ORF">ACFFGT_02845</name>
</gene>
<dbReference type="EMBL" id="JBHLTS010000004">
    <property type="protein sequence ID" value="MFC0513114.1"/>
    <property type="molecule type" value="Genomic_DNA"/>
</dbReference>
<dbReference type="SMART" id="SM00530">
    <property type="entry name" value="HTH_XRE"/>
    <property type="match status" value="1"/>
</dbReference>
<sequence>MKGNYKGLQESFGTHLKKIRESKGLSLRALASKCDLDDSQISKIENAKWDVQLSTIFELAKGLEVNPKELLDFEL</sequence>
<dbReference type="Proteomes" id="UP001589828">
    <property type="component" value="Unassembled WGS sequence"/>
</dbReference>
<keyword evidence="4" id="KW-1185">Reference proteome</keyword>
<dbReference type="Gene3D" id="1.10.260.40">
    <property type="entry name" value="lambda repressor-like DNA-binding domains"/>
    <property type="match status" value="1"/>
</dbReference>
<evidence type="ECO:0000259" key="2">
    <source>
        <dbReference type="PROSITE" id="PS50943"/>
    </source>
</evidence>
<feature type="domain" description="HTH cro/C1-type" evidence="2">
    <location>
        <begin position="16"/>
        <end position="70"/>
    </location>
</feature>
<dbReference type="Pfam" id="PF01381">
    <property type="entry name" value="HTH_3"/>
    <property type="match status" value="1"/>
</dbReference>
<dbReference type="InterPro" id="IPR010982">
    <property type="entry name" value="Lambda_DNA-bd_dom_sf"/>
</dbReference>
<comment type="caution">
    <text evidence="3">The sequence shown here is derived from an EMBL/GenBank/DDBJ whole genome shotgun (WGS) entry which is preliminary data.</text>
</comment>
<dbReference type="PANTHER" id="PTHR46797:SF1">
    <property type="entry name" value="METHYLPHOSPHONATE SYNTHASE"/>
    <property type="match status" value="1"/>
</dbReference>
<protein>
    <submittedName>
        <fullName evidence="3">Helix-turn-helix domain-containing protein</fullName>
    </submittedName>
</protein>
<dbReference type="InterPro" id="IPR050807">
    <property type="entry name" value="TransReg_Diox_bact_type"/>
</dbReference>
<reference evidence="3 4" key="1">
    <citation type="submission" date="2024-09" db="EMBL/GenBank/DDBJ databases">
        <authorList>
            <person name="Sun Q."/>
            <person name="Mori K."/>
        </authorList>
    </citation>
    <scope>NUCLEOTIDE SEQUENCE [LARGE SCALE GENOMIC DNA]</scope>
    <source>
        <strain evidence="3 4">NCAIM B.02415</strain>
    </source>
</reference>
<organism evidence="3 4">
    <name type="scientific">Mucilaginibacter angelicae</name>
    <dbReference type="NCBI Taxonomy" id="869718"/>
    <lineage>
        <taxon>Bacteria</taxon>
        <taxon>Pseudomonadati</taxon>
        <taxon>Bacteroidota</taxon>
        <taxon>Sphingobacteriia</taxon>
        <taxon>Sphingobacteriales</taxon>
        <taxon>Sphingobacteriaceae</taxon>
        <taxon>Mucilaginibacter</taxon>
    </lineage>
</organism>
<dbReference type="RefSeq" id="WP_377020987.1">
    <property type="nucleotide sequence ID" value="NZ_JBHLTS010000004.1"/>
</dbReference>
<dbReference type="SUPFAM" id="SSF47413">
    <property type="entry name" value="lambda repressor-like DNA-binding domains"/>
    <property type="match status" value="1"/>
</dbReference>
<evidence type="ECO:0000256" key="1">
    <source>
        <dbReference type="ARBA" id="ARBA00023125"/>
    </source>
</evidence>
<accession>A0ABV6L173</accession>